<reference evidence="2" key="3">
    <citation type="submission" date="2024-01" db="EMBL/GenBank/DDBJ databases">
        <authorList>
            <person name="Coelho M.A."/>
            <person name="David-Palma M."/>
            <person name="Shea T."/>
            <person name="Sun S."/>
            <person name="Cuomo C.A."/>
            <person name="Heitman J."/>
        </authorList>
    </citation>
    <scope>NUCLEOTIDE SEQUENCE</scope>
    <source>
        <strain evidence="2">CBS 7841</strain>
    </source>
</reference>
<gene>
    <name evidence="2" type="ORF">L203_104126</name>
</gene>
<dbReference type="GeneID" id="91088336"/>
<reference evidence="2" key="1">
    <citation type="submission" date="2016-06" db="EMBL/GenBank/DDBJ databases">
        <authorList>
            <person name="Cuomo C."/>
            <person name="Litvintseva A."/>
            <person name="Heitman J."/>
            <person name="Chen Y."/>
            <person name="Sun S."/>
            <person name="Springer D."/>
            <person name="Dromer F."/>
            <person name="Young S."/>
            <person name="Zeng Q."/>
            <person name="Chapman S."/>
            <person name="Gujja S."/>
            <person name="Saif S."/>
            <person name="Birren B."/>
        </authorList>
    </citation>
    <scope>NUCLEOTIDE SEQUENCE</scope>
    <source>
        <strain evidence="2">CBS 7841</strain>
    </source>
</reference>
<dbReference type="AlphaFoldDB" id="A0AAJ8JUV4"/>
<organism evidence="2 3">
    <name type="scientific">Cryptococcus depauperatus CBS 7841</name>
    <dbReference type="NCBI Taxonomy" id="1295531"/>
    <lineage>
        <taxon>Eukaryota</taxon>
        <taxon>Fungi</taxon>
        <taxon>Dikarya</taxon>
        <taxon>Basidiomycota</taxon>
        <taxon>Agaricomycotina</taxon>
        <taxon>Tremellomycetes</taxon>
        <taxon>Tremellales</taxon>
        <taxon>Cryptococcaceae</taxon>
        <taxon>Cryptococcus</taxon>
    </lineage>
</organism>
<sequence length="363" mass="40733">MANDSVASNLQKVMDLHDRITSQVRKNEEMSQRCQPPSLSILSGRQQDDGWTAWKEDKHNRYKEYLASRIFGLKVDTELGKKISLVPKITQRGEDSVLNLTYCIPNSVVSKNQDRQQWLGNLAQEQKDEMTLNGCSSHGMHSPTPQTTAGHLVASLTRSKNPQIDGYDDAKEAFIRDGERYSWRDLERAYKAVPKRYPLYSIAESAPPVFEEKASIRISHKPGDLASSLAWAEECGETCESELAERQRRFPGRPGAASYSDSGVNQAAEYEKQSEADRKLVERRARELFTNDPNRKFKETDFSSVFAPAPTHARLYSNVNDGFREDNIVNGKIRYCLTDDGGGSVYPPSDYLASLLTAAPTNG</sequence>
<evidence type="ECO:0000256" key="1">
    <source>
        <dbReference type="SAM" id="MobiDB-lite"/>
    </source>
</evidence>
<evidence type="ECO:0000313" key="2">
    <source>
        <dbReference type="EMBL" id="WVN88911.1"/>
    </source>
</evidence>
<name>A0AAJ8JUV4_9TREE</name>
<keyword evidence="3" id="KW-1185">Reference proteome</keyword>
<dbReference type="Proteomes" id="UP000094043">
    <property type="component" value="Chromosome 4"/>
</dbReference>
<proteinExistence type="predicted"/>
<dbReference type="EMBL" id="CP143787">
    <property type="protein sequence ID" value="WVN88911.1"/>
    <property type="molecule type" value="Genomic_DNA"/>
</dbReference>
<reference evidence="2" key="2">
    <citation type="journal article" date="2022" name="Elife">
        <title>Obligate sexual reproduction of a homothallic fungus closely related to the Cryptococcus pathogenic species complex.</title>
        <authorList>
            <person name="Passer A.R."/>
            <person name="Clancey S.A."/>
            <person name="Shea T."/>
            <person name="David-Palma M."/>
            <person name="Averette A.F."/>
            <person name="Boekhout T."/>
            <person name="Porcel B.M."/>
            <person name="Nowrousian M."/>
            <person name="Cuomo C.A."/>
            <person name="Sun S."/>
            <person name="Heitman J."/>
            <person name="Coelho M.A."/>
        </authorList>
    </citation>
    <scope>NUCLEOTIDE SEQUENCE</scope>
    <source>
        <strain evidence="2">CBS 7841</strain>
    </source>
</reference>
<dbReference type="KEGG" id="cdep:91088336"/>
<protein>
    <submittedName>
        <fullName evidence="2">Uncharacterized protein</fullName>
    </submittedName>
</protein>
<accession>A0AAJ8JUV4</accession>
<evidence type="ECO:0000313" key="3">
    <source>
        <dbReference type="Proteomes" id="UP000094043"/>
    </source>
</evidence>
<feature type="region of interest" description="Disordered" evidence="1">
    <location>
        <begin position="246"/>
        <end position="265"/>
    </location>
</feature>
<dbReference type="RefSeq" id="XP_066069611.1">
    <property type="nucleotide sequence ID" value="XM_066213514.1"/>
</dbReference>